<accession>A0ABS1KK36</accession>
<sequence>MKLPTLNHRFWVALTTLLVIGAFFSYYLLVYVAGREDKLREEKYRALARYGQNMLNTRRDYENAIRKTWFSREKILKEFARNEKDKAKREASLKELQQIVTRDKQTELARIQALVHDNTCDSCNDTYQISKKLDELQNDILKTLQTDTSKEADFWKRYGARVRKKIKAIVQNDLPKVRYNNFMDKKSLQDLVHTHFDSIYFSFPSFRRPDRVGVFSIATTDFAYKPNAFDEFVIIKRYDESTHGHDKDPLMSADETYQTFENRIDLQNIDSLLVTQRGLLTTRFCEITLADATYKMFVHTIQFAPDESWMLCGLTKAENYNDVVRAVDPLVITVAILVVLFLLMSMPVLKLLFMNTFERLSLMNVWFAGFCIVFGSAVMFLILWSTTDNLQSKGRVDLELRSLSDQVKTRFQRELNAIYDQLQDVQVNQSPLLIKHREELDTADKKANPNPRDREMQTVLYGNFLKPWSSAEAADTVGPEGELKPRDGKVWDIFKVKPLRFFPYFNFIIWVNDAGNPIISVTTKSVKPDYPMPNVKNRKYYRWAMGDSLWYLPPKDGARGIDPTRRFALQSIQSWTDHTPEAGFGIRLGDGHAEKVLAMSTRLHSIMDPMLPPGYGFCLIDETGEVWFHSTTFKNHQENILLEADRQKKLTAAIAGRSSAFLSTEYDGCPGRMYVQPIDNIPLHLVVFHNEDFQRTPIVLTIFFAFFFLMLLFIIQGVQLFMLLLCASSTTKLKFKPFVLRWLFPAENKDDVYCRGIVTQAVIFVASMVLICVTPNVVMGIWFVVLPVMLLVFHTFVMSEITQGKKIIFALLSAALIMLFDYITFPVWDNAPMGFLLQIATAAFLVVMAMQIRSEVLQDIVDWYKAKTRWIRKAARGPNSKDIDGTYYYPRVLMFWLTLVSILPVTYFYRLSYREEGIVWTRYMQLLEAEREDVRLKQFDYVQKEFSAPGVPVALRDHIDQAGVYQSPSRLPFNGAERGAEWRDAPIQRLLFEFWPRITGALGASSAGAFKEADDRKWRWNSSPSGETIELVYNHDPRRGLHQESSKVNLIPTFRPAGVFYGIGVTLFIVLFLLLIINVIRICVKYIFGTGLLPGDMASDKKKFNELLERIKQPVDGADRVFVVGLPGSEVNKAIRGAFAIRNDIDLVNCRAGTFAHFLPHRIIIVQHFEYGLNDHAFNQKKLGFLQALITKKTDIKIIITSSVPPGALFEFYHKKIARCQSGEENGAATDKDKGSSDLIAEYKIALRNWKSVLGHFEVAFKSICPTPDEVREISLRKGAGVKSQKACNELLSCFYLSQFSNADFKPALPEEDDFILNVEETVEPYYEAVWNALSQAEKFLLFDLAKDGVVNLKDQKTLRMLMQKGIVRNDGTLRVFNESFNNFVLNAFDAEDEEHIEKVVQNKGTWHSIRLVLVLGLMGIVVFIAVAQKQLFNNLNTFLIALGSALGLLSKFGGLFGSGAKIKE</sequence>
<protein>
    <recommendedName>
        <fullName evidence="4">EF-hand domain-containing protein</fullName>
    </recommendedName>
</protein>
<dbReference type="RefSeq" id="WP_202006690.1">
    <property type="nucleotide sequence ID" value="NZ_JAERRB010000001.1"/>
</dbReference>
<keyword evidence="3" id="KW-1185">Reference proteome</keyword>
<reference evidence="2 3" key="1">
    <citation type="submission" date="2021-01" db="EMBL/GenBank/DDBJ databases">
        <title>Chryseolinea sp. Jin1 Genome sequencing and assembly.</title>
        <authorList>
            <person name="Kim I."/>
        </authorList>
    </citation>
    <scope>NUCLEOTIDE SEQUENCE [LARGE SCALE GENOMIC DNA]</scope>
    <source>
        <strain evidence="2 3">Jin1</strain>
    </source>
</reference>
<dbReference type="Proteomes" id="UP000613030">
    <property type="component" value="Unassembled WGS sequence"/>
</dbReference>
<feature type="transmembrane region" description="Helical" evidence="1">
    <location>
        <begin position="1439"/>
        <end position="1458"/>
    </location>
</feature>
<comment type="caution">
    <text evidence="2">The sequence shown here is derived from an EMBL/GenBank/DDBJ whole genome shotgun (WGS) entry which is preliminary data.</text>
</comment>
<feature type="transmembrane region" description="Helical" evidence="1">
    <location>
        <begin position="1059"/>
        <end position="1080"/>
    </location>
</feature>
<organism evidence="2 3">
    <name type="scientific">Chryseolinea lacunae</name>
    <dbReference type="NCBI Taxonomy" id="2801331"/>
    <lineage>
        <taxon>Bacteria</taxon>
        <taxon>Pseudomonadati</taxon>
        <taxon>Bacteroidota</taxon>
        <taxon>Cytophagia</taxon>
        <taxon>Cytophagales</taxon>
        <taxon>Fulvivirgaceae</taxon>
        <taxon>Chryseolinea</taxon>
    </lineage>
</organism>
<feature type="transmembrane region" description="Helical" evidence="1">
    <location>
        <begin position="831"/>
        <end position="850"/>
    </location>
</feature>
<gene>
    <name evidence="2" type="ORF">JI741_00750</name>
</gene>
<feature type="transmembrane region" description="Helical" evidence="1">
    <location>
        <begin position="888"/>
        <end position="909"/>
    </location>
</feature>
<feature type="transmembrane region" description="Helical" evidence="1">
    <location>
        <begin position="365"/>
        <end position="384"/>
    </location>
</feature>
<proteinExistence type="predicted"/>
<feature type="transmembrane region" description="Helical" evidence="1">
    <location>
        <begin position="808"/>
        <end position="825"/>
    </location>
</feature>
<feature type="transmembrane region" description="Helical" evidence="1">
    <location>
        <begin position="698"/>
        <end position="731"/>
    </location>
</feature>
<feature type="transmembrane region" description="Helical" evidence="1">
    <location>
        <begin position="330"/>
        <end position="353"/>
    </location>
</feature>
<keyword evidence="1" id="KW-0812">Transmembrane</keyword>
<feature type="transmembrane region" description="Helical" evidence="1">
    <location>
        <begin position="12"/>
        <end position="33"/>
    </location>
</feature>
<evidence type="ECO:0008006" key="4">
    <source>
        <dbReference type="Google" id="ProtNLM"/>
    </source>
</evidence>
<name>A0ABS1KK36_9BACT</name>
<keyword evidence="1" id="KW-1133">Transmembrane helix</keyword>
<evidence type="ECO:0000313" key="3">
    <source>
        <dbReference type="Proteomes" id="UP000613030"/>
    </source>
</evidence>
<feature type="transmembrane region" description="Helical" evidence="1">
    <location>
        <begin position="1409"/>
        <end position="1427"/>
    </location>
</feature>
<dbReference type="EMBL" id="JAERRB010000001">
    <property type="protein sequence ID" value="MBL0739718.1"/>
    <property type="molecule type" value="Genomic_DNA"/>
</dbReference>
<keyword evidence="1" id="KW-0472">Membrane</keyword>
<evidence type="ECO:0000313" key="2">
    <source>
        <dbReference type="EMBL" id="MBL0739718.1"/>
    </source>
</evidence>
<evidence type="ECO:0000256" key="1">
    <source>
        <dbReference type="SAM" id="Phobius"/>
    </source>
</evidence>